<name>A0A7S0QIR9_9CRYP</name>
<dbReference type="EMBL" id="HBEZ01019076">
    <property type="protein sequence ID" value="CAD8632845.1"/>
    <property type="molecule type" value="Transcribed_RNA"/>
</dbReference>
<sequence length="133" mass="15045">MHTNNRILLASISLLAVALVAIDVHARARKVKTELGFEIIIPGTPLDPATTQCGNFFADPKEMMLQEDFLAECVRLCQRFWGVPDKSICKEDIFTTDFAMYADRCCRDHAVCKVDTLSIMLKHYDTLYCVVNL</sequence>
<dbReference type="AlphaFoldDB" id="A0A7S0QIR9"/>
<feature type="chain" id="PRO_5031387368" evidence="1">
    <location>
        <begin position="29"/>
        <end position="133"/>
    </location>
</feature>
<evidence type="ECO:0000313" key="2">
    <source>
        <dbReference type="EMBL" id="CAD8632845.1"/>
    </source>
</evidence>
<accession>A0A7S0QIR9</accession>
<organism evidence="2">
    <name type="scientific">Cryptomonas curvata</name>
    <dbReference type="NCBI Taxonomy" id="233186"/>
    <lineage>
        <taxon>Eukaryota</taxon>
        <taxon>Cryptophyceae</taxon>
        <taxon>Cryptomonadales</taxon>
        <taxon>Cryptomonadaceae</taxon>
        <taxon>Cryptomonas</taxon>
    </lineage>
</organism>
<gene>
    <name evidence="2" type="ORF">CCUR1050_LOCUS10526</name>
</gene>
<reference evidence="2" key="1">
    <citation type="submission" date="2021-01" db="EMBL/GenBank/DDBJ databases">
        <authorList>
            <person name="Corre E."/>
            <person name="Pelletier E."/>
            <person name="Niang G."/>
            <person name="Scheremetjew M."/>
            <person name="Finn R."/>
            <person name="Kale V."/>
            <person name="Holt S."/>
            <person name="Cochrane G."/>
            <person name="Meng A."/>
            <person name="Brown T."/>
            <person name="Cohen L."/>
        </authorList>
    </citation>
    <scope>NUCLEOTIDE SEQUENCE</scope>
    <source>
        <strain evidence="2">CCAP979/52</strain>
    </source>
</reference>
<proteinExistence type="predicted"/>
<evidence type="ECO:0000256" key="1">
    <source>
        <dbReference type="SAM" id="SignalP"/>
    </source>
</evidence>
<protein>
    <submittedName>
        <fullName evidence="2">Uncharacterized protein</fullName>
    </submittedName>
</protein>
<feature type="signal peptide" evidence="1">
    <location>
        <begin position="1"/>
        <end position="28"/>
    </location>
</feature>
<keyword evidence="1" id="KW-0732">Signal</keyword>